<evidence type="ECO:0000256" key="6">
    <source>
        <dbReference type="ARBA" id="ARBA00023136"/>
    </source>
</evidence>
<feature type="transmembrane region" description="Helical" evidence="9">
    <location>
        <begin position="40"/>
        <end position="60"/>
    </location>
</feature>
<dbReference type="PRINTS" id="PR01012">
    <property type="entry name" value="NRPEPTIDEYR"/>
</dbReference>
<dbReference type="GO" id="GO:0004983">
    <property type="term" value="F:neuropeptide Y receptor activity"/>
    <property type="evidence" value="ECO:0007669"/>
    <property type="project" value="InterPro"/>
</dbReference>
<dbReference type="PANTHER" id="PTHR45695">
    <property type="entry name" value="LEUCOKININ RECEPTOR-RELATED"/>
    <property type="match status" value="1"/>
</dbReference>
<evidence type="ECO:0000256" key="8">
    <source>
        <dbReference type="ARBA" id="ARBA00023224"/>
    </source>
</evidence>
<evidence type="ECO:0000259" key="10">
    <source>
        <dbReference type="PROSITE" id="PS50262"/>
    </source>
</evidence>
<dbReference type="AlphaFoldDB" id="A0A9X0A4X6"/>
<dbReference type="Pfam" id="PF00001">
    <property type="entry name" value="7tm_1"/>
    <property type="match status" value="1"/>
</dbReference>
<dbReference type="Gene3D" id="1.20.1070.10">
    <property type="entry name" value="Rhodopsin 7-helix transmembrane proteins"/>
    <property type="match status" value="1"/>
</dbReference>
<keyword evidence="3 9" id="KW-0812">Transmembrane</keyword>
<keyword evidence="8" id="KW-0807">Transducer</keyword>
<evidence type="ECO:0000313" key="12">
    <source>
        <dbReference type="Proteomes" id="UP001163046"/>
    </source>
</evidence>
<evidence type="ECO:0000256" key="5">
    <source>
        <dbReference type="ARBA" id="ARBA00023040"/>
    </source>
</evidence>
<dbReference type="Proteomes" id="UP001163046">
    <property type="component" value="Unassembled WGS sequence"/>
</dbReference>
<keyword evidence="5" id="KW-0297">G-protein coupled receptor</keyword>
<proteinExistence type="inferred from homology"/>
<feature type="transmembrane region" description="Helical" evidence="9">
    <location>
        <begin position="72"/>
        <end position="98"/>
    </location>
</feature>
<reference evidence="11" key="1">
    <citation type="submission" date="2023-01" db="EMBL/GenBank/DDBJ databases">
        <title>Genome assembly of the deep-sea coral Lophelia pertusa.</title>
        <authorList>
            <person name="Herrera S."/>
            <person name="Cordes E."/>
        </authorList>
    </citation>
    <scope>NUCLEOTIDE SEQUENCE</scope>
    <source>
        <strain evidence="11">USNM1676648</strain>
        <tissue evidence="11">Polyp</tissue>
    </source>
</reference>
<evidence type="ECO:0000313" key="11">
    <source>
        <dbReference type="EMBL" id="KAJ7391674.1"/>
    </source>
</evidence>
<feature type="transmembrane region" description="Helical" evidence="9">
    <location>
        <begin position="150"/>
        <end position="168"/>
    </location>
</feature>
<keyword evidence="12" id="KW-1185">Reference proteome</keyword>
<feature type="domain" description="G-protein coupled receptors family 1 profile" evidence="10">
    <location>
        <begin position="53"/>
        <end position="302"/>
    </location>
</feature>
<dbReference type="SUPFAM" id="SSF81321">
    <property type="entry name" value="Family A G protein-coupled receptor-like"/>
    <property type="match status" value="1"/>
</dbReference>
<evidence type="ECO:0000256" key="1">
    <source>
        <dbReference type="ARBA" id="ARBA00004141"/>
    </source>
</evidence>
<evidence type="ECO:0000256" key="7">
    <source>
        <dbReference type="ARBA" id="ARBA00023170"/>
    </source>
</evidence>
<organism evidence="11 12">
    <name type="scientific">Desmophyllum pertusum</name>
    <dbReference type="NCBI Taxonomy" id="174260"/>
    <lineage>
        <taxon>Eukaryota</taxon>
        <taxon>Metazoa</taxon>
        <taxon>Cnidaria</taxon>
        <taxon>Anthozoa</taxon>
        <taxon>Hexacorallia</taxon>
        <taxon>Scleractinia</taxon>
        <taxon>Caryophylliina</taxon>
        <taxon>Caryophylliidae</taxon>
        <taxon>Desmophyllum</taxon>
    </lineage>
</organism>
<dbReference type="GO" id="GO:0005886">
    <property type="term" value="C:plasma membrane"/>
    <property type="evidence" value="ECO:0007669"/>
    <property type="project" value="TreeGrafter"/>
</dbReference>
<comment type="similarity">
    <text evidence="2">Belongs to the G-protein coupled receptor 1 family.</text>
</comment>
<sequence>MDAVVSNFSNITNNSIQIATTVAPSEPGMTESPFFKWFRVAAYTVICLSGIFGNLMVILASRKPGMITVSNILIANLAVADLTVSLINIPTVVAYSHLVYWPFGTVLCKLIPFLQGLTLSASVGTLVAIAGERYWHIVMYTRRKLIVREAYKTIAVIWASSVFIPLPLTVFSKISMWKQGGEEVTICIEKWPNLKSRQAYTTLLFLLMYFLPLLLISGLYIQIGRFLRSLPATRRVTNRAQRKAIRMLKTVVLLFGFCWIPYHIVYMYVDFSLSQLTPALTSFILFVQWLMFANSACNPFVYAVLNDNFRREFVAMIYRRQVGRRRNNNVSIRVQTVRSAV</sequence>
<dbReference type="OrthoDB" id="5975505at2759"/>
<evidence type="ECO:0000256" key="2">
    <source>
        <dbReference type="ARBA" id="ARBA00010663"/>
    </source>
</evidence>
<keyword evidence="6 9" id="KW-0472">Membrane</keyword>
<dbReference type="InterPro" id="IPR017452">
    <property type="entry name" value="GPCR_Rhodpsn_7TM"/>
</dbReference>
<feature type="transmembrane region" description="Helical" evidence="9">
    <location>
        <begin position="282"/>
        <end position="305"/>
    </location>
</feature>
<evidence type="ECO:0000256" key="4">
    <source>
        <dbReference type="ARBA" id="ARBA00022989"/>
    </source>
</evidence>
<evidence type="ECO:0000256" key="3">
    <source>
        <dbReference type="ARBA" id="ARBA00022692"/>
    </source>
</evidence>
<gene>
    <name evidence="11" type="ORF">OS493_017371</name>
</gene>
<dbReference type="PRINTS" id="PR00237">
    <property type="entry name" value="GPCRRHODOPSN"/>
</dbReference>
<dbReference type="EMBL" id="MU825405">
    <property type="protein sequence ID" value="KAJ7391674.1"/>
    <property type="molecule type" value="Genomic_DNA"/>
</dbReference>
<comment type="subcellular location">
    <subcellularLocation>
        <location evidence="1">Membrane</location>
        <topology evidence="1">Multi-pass membrane protein</topology>
    </subcellularLocation>
</comment>
<feature type="transmembrane region" description="Helical" evidence="9">
    <location>
        <begin position="244"/>
        <end position="262"/>
    </location>
</feature>
<accession>A0A9X0A4X6</accession>
<keyword evidence="4 9" id="KW-1133">Transmembrane helix</keyword>
<dbReference type="InterPro" id="IPR000276">
    <property type="entry name" value="GPCR_Rhodpsn"/>
</dbReference>
<dbReference type="PANTHER" id="PTHR45695:SF9">
    <property type="entry name" value="LEUCOKININ RECEPTOR"/>
    <property type="match status" value="1"/>
</dbReference>
<protein>
    <recommendedName>
        <fullName evidence="10">G-protein coupled receptors family 1 profile domain-containing protein</fullName>
    </recommendedName>
</protein>
<keyword evidence="7" id="KW-0675">Receptor</keyword>
<name>A0A9X0A4X6_9CNID</name>
<dbReference type="PROSITE" id="PS50262">
    <property type="entry name" value="G_PROTEIN_RECEP_F1_2"/>
    <property type="match status" value="1"/>
</dbReference>
<feature type="transmembrane region" description="Helical" evidence="9">
    <location>
        <begin position="110"/>
        <end position="129"/>
    </location>
</feature>
<feature type="transmembrane region" description="Helical" evidence="9">
    <location>
        <begin position="199"/>
        <end position="223"/>
    </location>
</feature>
<comment type="caution">
    <text evidence="11">The sequence shown here is derived from an EMBL/GenBank/DDBJ whole genome shotgun (WGS) entry which is preliminary data.</text>
</comment>
<dbReference type="InterPro" id="IPR000611">
    <property type="entry name" value="NPY_rcpt"/>
</dbReference>
<evidence type="ECO:0000256" key="9">
    <source>
        <dbReference type="SAM" id="Phobius"/>
    </source>
</evidence>